<evidence type="ECO:0000313" key="4">
    <source>
        <dbReference type="Proteomes" id="UP000593564"/>
    </source>
</evidence>
<sequence length="500" mass="54737">MDLSTQYQQQQQQQQQTYGPSQVQTYDQSAQAYYQFHQYNQYLQQQQYPYYPQDYSNAYQSQQEHTSIHPPGVPIAPESTHVLGSQQGLGQTHVQNQPIPYYPQEVAKQQPQQVLDSSNFAVNSGGFGPIGQTPYTGGGRRGGRPFRGRGSGLTFRGRGRGRGRGGPFPARANNPSAFVQGESSGTGQAPFAANTTPVWPPPRMAWCELCRVDCNTLDILEQHKNGKRHRKNLQSYRNSTASLLGQNEQTTVAEVKQEVPIQPEKVEGAEDKQPPQDNLASGAVTENKVETEQKKISEEAASTEGRGLGFKRKMRGGRGGKWMRTHEGSRRPVEPPKPKQVVPLVCELCNVKCDSQVVFESHLTGKKHVANTKRFQGHQAMLGQAALQALYPALQALYPALQALYPPNPDASTSLGPQSYQGVHDSQGLFNQLAPLLFPPGQASAPGVVPTSGSAQLSNSESRDHQDPKPEQLQVASKAGSEDAAMVEAKSQQKPISDSQ</sequence>
<feature type="compositionally biased region" description="Polar residues" evidence="1">
    <location>
        <begin position="451"/>
        <end position="460"/>
    </location>
</feature>
<dbReference type="EMBL" id="JACBKZ010000004">
    <property type="protein sequence ID" value="KAF5952923.1"/>
    <property type="molecule type" value="Genomic_DNA"/>
</dbReference>
<dbReference type="InterPro" id="IPR013087">
    <property type="entry name" value="Znf_C2H2_type"/>
</dbReference>
<dbReference type="InterPro" id="IPR036236">
    <property type="entry name" value="Znf_C2H2_sf"/>
</dbReference>
<dbReference type="SMART" id="SM00451">
    <property type="entry name" value="ZnF_U1"/>
    <property type="match status" value="2"/>
</dbReference>
<dbReference type="Gene3D" id="3.30.160.60">
    <property type="entry name" value="Classic Zinc Finger"/>
    <property type="match status" value="2"/>
</dbReference>
<feature type="compositionally biased region" description="Low complexity" evidence="1">
    <location>
        <begin position="1"/>
        <end position="18"/>
    </location>
</feature>
<reference evidence="3 4" key="2">
    <citation type="submission" date="2020-07" db="EMBL/GenBank/DDBJ databases">
        <title>Genome assembly of wild tea tree DASZ reveals pedigree and selection history of tea varieties.</title>
        <authorList>
            <person name="Zhang W."/>
        </authorList>
    </citation>
    <scope>NUCLEOTIDE SEQUENCE [LARGE SCALE GENOMIC DNA]</scope>
    <source>
        <strain evidence="4">cv. G240</strain>
        <tissue evidence="3">Leaf</tissue>
    </source>
</reference>
<dbReference type="GO" id="GO:0008270">
    <property type="term" value="F:zinc ion binding"/>
    <property type="evidence" value="ECO:0007669"/>
    <property type="project" value="InterPro"/>
</dbReference>
<protein>
    <recommendedName>
        <fullName evidence="2">U1-type domain-containing protein</fullName>
    </recommendedName>
</protein>
<feature type="compositionally biased region" description="Basic and acidic residues" evidence="1">
    <location>
        <begin position="461"/>
        <end position="470"/>
    </location>
</feature>
<dbReference type="Pfam" id="PF12874">
    <property type="entry name" value="zf-met"/>
    <property type="match status" value="2"/>
</dbReference>
<feature type="region of interest" description="Disordered" evidence="1">
    <location>
        <begin position="126"/>
        <end position="175"/>
    </location>
</feature>
<dbReference type="PANTHER" id="PTHR47487:SF3">
    <property type="entry name" value="GLUTENIN, HIGH MOLECULAR WEIGHT SUBUNIT 12-LIKE"/>
    <property type="match status" value="1"/>
</dbReference>
<keyword evidence="4" id="KW-1185">Reference proteome</keyword>
<name>A0A7J7HJ90_CAMSI</name>
<feature type="compositionally biased region" description="Basic and acidic residues" evidence="1">
    <location>
        <begin position="264"/>
        <end position="274"/>
    </location>
</feature>
<accession>A0A7J7HJ90</accession>
<feature type="domain" description="U1-type" evidence="2">
    <location>
        <begin position="341"/>
        <end position="375"/>
    </location>
</feature>
<dbReference type="AlphaFoldDB" id="A0A7J7HJ90"/>
<evidence type="ECO:0000256" key="1">
    <source>
        <dbReference type="SAM" id="MobiDB-lite"/>
    </source>
</evidence>
<feature type="compositionally biased region" description="Basic and acidic residues" evidence="1">
    <location>
        <begin position="324"/>
        <end position="337"/>
    </location>
</feature>
<feature type="compositionally biased region" description="Polar residues" evidence="1">
    <location>
        <begin position="490"/>
        <end position="500"/>
    </location>
</feature>
<feature type="region of interest" description="Disordered" evidence="1">
    <location>
        <begin position="1"/>
        <end position="22"/>
    </location>
</feature>
<feature type="domain" description="U1-type" evidence="2">
    <location>
        <begin position="202"/>
        <end position="236"/>
    </location>
</feature>
<comment type="caution">
    <text evidence="3">The sequence shown here is derived from an EMBL/GenBank/DDBJ whole genome shotgun (WGS) entry which is preliminary data.</text>
</comment>
<evidence type="ECO:0000313" key="3">
    <source>
        <dbReference type="EMBL" id="KAF5952923.1"/>
    </source>
</evidence>
<feature type="region of interest" description="Disordered" evidence="1">
    <location>
        <begin position="264"/>
        <end position="337"/>
    </location>
</feature>
<feature type="compositionally biased region" description="Basic and acidic residues" evidence="1">
    <location>
        <begin position="287"/>
        <end position="298"/>
    </location>
</feature>
<dbReference type="GO" id="GO:0003676">
    <property type="term" value="F:nucleic acid binding"/>
    <property type="evidence" value="ECO:0007669"/>
    <property type="project" value="InterPro"/>
</dbReference>
<feature type="region of interest" description="Disordered" evidence="1">
    <location>
        <begin position="441"/>
        <end position="500"/>
    </location>
</feature>
<dbReference type="SUPFAM" id="SSF57667">
    <property type="entry name" value="beta-beta-alpha zinc fingers"/>
    <property type="match status" value="2"/>
</dbReference>
<gene>
    <name evidence="3" type="ORF">HYC85_010867</name>
</gene>
<dbReference type="PANTHER" id="PTHR47487">
    <property type="entry name" value="OS06G0651300 PROTEIN-RELATED"/>
    <property type="match status" value="1"/>
</dbReference>
<reference evidence="4" key="1">
    <citation type="journal article" date="2020" name="Nat. Commun.">
        <title>Genome assembly of wild tea tree DASZ reveals pedigree and selection history of tea varieties.</title>
        <authorList>
            <person name="Zhang W."/>
            <person name="Zhang Y."/>
            <person name="Qiu H."/>
            <person name="Guo Y."/>
            <person name="Wan H."/>
            <person name="Zhang X."/>
            <person name="Scossa F."/>
            <person name="Alseekh S."/>
            <person name="Zhang Q."/>
            <person name="Wang P."/>
            <person name="Xu L."/>
            <person name="Schmidt M.H."/>
            <person name="Jia X."/>
            <person name="Li D."/>
            <person name="Zhu A."/>
            <person name="Guo F."/>
            <person name="Chen W."/>
            <person name="Ni D."/>
            <person name="Usadel B."/>
            <person name="Fernie A.R."/>
            <person name="Wen W."/>
        </authorList>
    </citation>
    <scope>NUCLEOTIDE SEQUENCE [LARGE SCALE GENOMIC DNA]</scope>
    <source>
        <strain evidence="4">cv. G240</strain>
    </source>
</reference>
<dbReference type="Proteomes" id="UP000593564">
    <property type="component" value="Unassembled WGS sequence"/>
</dbReference>
<feature type="compositionally biased region" description="Basic residues" evidence="1">
    <location>
        <begin position="309"/>
        <end position="323"/>
    </location>
</feature>
<organism evidence="3 4">
    <name type="scientific">Camellia sinensis</name>
    <name type="common">Tea plant</name>
    <name type="synonym">Thea sinensis</name>
    <dbReference type="NCBI Taxonomy" id="4442"/>
    <lineage>
        <taxon>Eukaryota</taxon>
        <taxon>Viridiplantae</taxon>
        <taxon>Streptophyta</taxon>
        <taxon>Embryophyta</taxon>
        <taxon>Tracheophyta</taxon>
        <taxon>Spermatophyta</taxon>
        <taxon>Magnoliopsida</taxon>
        <taxon>eudicotyledons</taxon>
        <taxon>Gunneridae</taxon>
        <taxon>Pentapetalae</taxon>
        <taxon>asterids</taxon>
        <taxon>Ericales</taxon>
        <taxon>Theaceae</taxon>
        <taxon>Camellia</taxon>
    </lineage>
</organism>
<proteinExistence type="predicted"/>
<dbReference type="InterPro" id="IPR003604">
    <property type="entry name" value="Matrin/U1-like-C_Znf_C2H2"/>
</dbReference>
<evidence type="ECO:0000259" key="2">
    <source>
        <dbReference type="SMART" id="SM00451"/>
    </source>
</evidence>